<dbReference type="AlphaFoldDB" id="A0A8S2ZGK5"/>
<dbReference type="EMBL" id="CAJOBJ010183038">
    <property type="protein sequence ID" value="CAF4925401.1"/>
    <property type="molecule type" value="Genomic_DNA"/>
</dbReference>
<dbReference type="Proteomes" id="UP000681967">
    <property type="component" value="Unassembled WGS sequence"/>
</dbReference>
<reference evidence="1" key="1">
    <citation type="submission" date="2021-02" db="EMBL/GenBank/DDBJ databases">
        <authorList>
            <person name="Nowell W R."/>
        </authorList>
    </citation>
    <scope>NUCLEOTIDE SEQUENCE</scope>
</reference>
<dbReference type="Proteomes" id="UP000681720">
    <property type="component" value="Unassembled WGS sequence"/>
</dbReference>
<evidence type="ECO:0000313" key="3">
    <source>
        <dbReference type="Proteomes" id="UP000681967"/>
    </source>
</evidence>
<organism evidence="1 3">
    <name type="scientific">Rotaria magnacalcarata</name>
    <dbReference type="NCBI Taxonomy" id="392030"/>
    <lineage>
        <taxon>Eukaryota</taxon>
        <taxon>Metazoa</taxon>
        <taxon>Spiralia</taxon>
        <taxon>Gnathifera</taxon>
        <taxon>Rotifera</taxon>
        <taxon>Eurotatoria</taxon>
        <taxon>Bdelloidea</taxon>
        <taxon>Philodinida</taxon>
        <taxon>Philodinidae</taxon>
        <taxon>Rotaria</taxon>
    </lineage>
</organism>
<dbReference type="EMBL" id="CAJOBH010105541">
    <property type="protein sequence ID" value="CAF4634906.1"/>
    <property type="molecule type" value="Genomic_DNA"/>
</dbReference>
<proteinExistence type="predicted"/>
<feature type="non-terminal residue" evidence="1">
    <location>
        <position position="70"/>
    </location>
</feature>
<comment type="caution">
    <text evidence="1">The sequence shown here is derived from an EMBL/GenBank/DDBJ whole genome shotgun (WGS) entry which is preliminary data.</text>
</comment>
<accession>A0A8S2ZGK5</accession>
<protein>
    <submittedName>
        <fullName evidence="1">Uncharacterized protein</fullName>
    </submittedName>
</protein>
<gene>
    <name evidence="1" type="ORF">BYL167_LOCUS41522</name>
    <name evidence="2" type="ORF">GIL414_LOCUS53029</name>
</gene>
<sequence length="70" mass="7609">MKSKSKSKSENYQAIDAIISSPISIRLPDSYLTKYNVSPPLSLSLPLQSIPSTEISNPIINKNTTTTATL</sequence>
<evidence type="ECO:0000313" key="1">
    <source>
        <dbReference type="EMBL" id="CAF4634906.1"/>
    </source>
</evidence>
<name>A0A8S2ZGK5_9BILA</name>
<evidence type="ECO:0000313" key="2">
    <source>
        <dbReference type="EMBL" id="CAF4925401.1"/>
    </source>
</evidence>